<dbReference type="Proteomes" id="UP000641646">
    <property type="component" value="Unassembled WGS sequence"/>
</dbReference>
<dbReference type="Gene3D" id="3.40.50.2300">
    <property type="match status" value="1"/>
</dbReference>
<dbReference type="CDD" id="cd17552">
    <property type="entry name" value="REC_RR468-like"/>
    <property type="match status" value="1"/>
</dbReference>
<evidence type="ECO:0000313" key="4">
    <source>
        <dbReference type="EMBL" id="MBD2180431.1"/>
    </source>
</evidence>
<dbReference type="InterPro" id="IPR011006">
    <property type="entry name" value="CheY-like_superfamily"/>
</dbReference>
<feature type="domain" description="Response regulatory" evidence="3">
    <location>
        <begin position="5"/>
        <end position="122"/>
    </location>
</feature>
<keyword evidence="1 2" id="KW-0597">Phosphoprotein</keyword>
<dbReference type="PANTHER" id="PTHR44591">
    <property type="entry name" value="STRESS RESPONSE REGULATOR PROTEIN 1"/>
    <property type="match status" value="1"/>
</dbReference>
<reference evidence="4" key="1">
    <citation type="journal article" date="2015" name="ISME J.">
        <title>Draft Genome Sequence of Streptomyces incarnatus NRRL8089, which Produces the Nucleoside Antibiotic Sinefungin.</title>
        <authorList>
            <person name="Oshima K."/>
            <person name="Hattori M."/>
            <person name="Shimizu H."/>
            <person name="Fukuda K."/>
            <person name="Nemoto M."/>
            <person name="Inagaki K."/>
            <person name="Tamura T."/>
        </authorList>
    </citation>
    <scope>NUCLEOTIDE SEQUENCE</scope>
    <source>
        <strain evidence="4">FACHB-1375</strain>
    </source>
</reference>
<dbReference type="EMBL" id="JACJPW010000008">
    <property type="protein sequence ID" value="MBD2180431.1"/>
    <property type="molecule type" value="Genomic_DNA"/>
</dbReference>
<dbReference type="SMART" id="SM00448">
    <property type="entry name" value="REC"/>
    <property type="match status" value="1"/>
</dbReference>
<gene>
    <name evidence="4" type="ORF">H6G03_04795</name>
</gene>
<keyword evidence="5" id="KW-1185">Reference proteome</keyword>
<dbReference type="Pfam" id="PF00072">
    <property type="entry name" value="Response_reg"/>
    <property type="match status" value="1"/>
</dbReference>
<evidence type="ECO:0000256" key="1">
    <source>
        <dbReference type="ARBA" id="ARBA00022553"/>
    </source>
</evidence>
<sequence>MTDRQILVVDDEEHLRELVRACLEDLAGWETLGAASGEECFEILKTERPNAILLDISMPGMDGFAVYDRLQSEPANSSIPVILLTAKVLPSDRVRFDRMGVAGVIAKPIRPTILTEEVAEILGWEYNFHSL</sequence>
<dbReference type="SUPFAM" id="SSF52172">
    <property type="entry name" value="CheY-like"/>
    <property type="match status" value="1"/>
</dbReference>
<dbReference type="InterPro" id="IPR050595">
    <property type="entry name" value="Bact_response_regulator"/>
</dbReference>
<dbReference type="RefSeq" id="WP_190462618.1">
    <property type="nucleotide sequence ID" value="NZ_JACJPW010000008.1"/>
</dbReference>
<reference evidence="4" key="2">
    <citation type="submission" date="2020-08" db="EMBL/GenBank/DDBJ databases">
        <authorList>
            <person name="Chen M."/>
            <person name="Teng W."/>
            <person name="Zhao L."/>
            <person name="Hu C."/>
            <person name="Zhou Y."/>
            <person name="Han B."/>
            <person name="Song L."/>
            <person name="Shu W."/>
        </authorList>
    </citation>
    <scope>NUCLEOTIDE SEQUENCE</scope>
    <source>
        <strain evidence="4">FACHB-1375</strain>
    </source>
</reference>
<comment type="caution">
    <text evidence="4">The sequence shown here is derived from an EMBL/GenBank/DDBJ whole genome shotgun (WGS) entry which is preliminary data.</text>
</comment>
<feature type="modified residue" description="4-aspartylphosphate" evidence="2">
    <location>
        <position position="55"/>
    </location>
</feature>
<evidence type="ECO:0000256" key="2">
    <source>
        <dbReference type="PROSITE-ProRule" id="PRU00169"/>
    </source>
</evidence>
<accession>A0A926VAX6</accession>
<dbReference type="GO" id="GO:0000160">
    <property type="term" value="P:phosphorelay signal transduction system"/>
    <property type="evidence" value="ECO:0007669"/>
    <property type="project" value="InterPro"/>
</dbReference>
<dbReference type="AlphaFoldDB" id="A0A926VAX6"/>
<dbReference type="PROSITE" id="PS50110">
    <property type="entry name" value="RESPONSE_REGULATORY"/>
    <property type="match status" value="1"/>
</dbReference>
<dbReference type="PANTHER" id="PTHR44591:SF22">
    <property type="entry name" value="CHEY SUBFAMILY"/>
    <property type="match status" value="1"/>
</dbReference>
<proteinExistence type="predicted"/>
<dbReference type="InterPro" id="IPR001789">
    <property type="entry name" value="Sig_transdc_resp-reg_receiver"/>
</dbReference>
<protein>
    <submittedName>
        <fullName evidence="4">Response regulator</fullName>
    </submittedName>
</protein>
<evidence type="ECO:0000313" key="5">
    <source>
        <dbReference type="Proteomes" id="UP000641646"/>
    </source>
</evidence>
<organism evidence="4 5">
    <name type="scientific">Aerosakkonema funiforme FACHB-1375</name>
    <dbReference type="NCBI Taxonomy" id="2949571"/>
    <lineage>
        <taxon>Bacteria</taxon>
        <taxon>Bacillati</taxon>
        <taxon>Cyanobacteriota</taxon>
        <taxon>Cyanophyceae</taxon>
        <taxon>Oscillatoriophycideae</taxon>
        <taxon>Aerosakkonematales</taxon>
        <taxon>Aerosakkonemataceae</taxon>
        <taxon>Aerosakkonema</taxon>
    </lineage>
</organism>
<name>A0A926VAX6_9CYAN</name>
<evidence type="ECO:0000259" key="3">
    <source>
        <dbReference type="PROSITE" id="PS50110"/>
    </source>
</evidence>